<dbReference type="EMBL" id="RCHS01003702">
    <property type="protein sequence ID" value="RMX39975.1"/>
    <property type="molecule type" value="Genomic_DNA"/>
</dbReference>
<dbReference type="Pfam" id="PF13181">
    <property type="entry name" value="TPR_8"/>
    <property type="match status" value="3"/>
</dbReference>
<comment type="caution">
    <text evidence="2">The sequence shown here is derived from an EMBL/GenBank/DDBJ whole genome shotgun (WGS) entry which is preliminary data.</text>
</comment>
<dbReference type="SMART" id="SM00028">
    <property type="entry name" value="TPR"/>
    <property type="match status" value="3"/>
</dbReference>
<keyword evidence="1" id="KW-0472">Membrane</keyword>
<dbReference type="PANTHER" id="PTHR10098">
    <property type="entry name" value="RAPSYN-RELATED"/>
    <property type="match status" value="1"/>
</dbReference>
<name>A0A3M6TEZ7_POCDA</name>
<keyword evidence="1" id="KW-0812">Transmembrane</keyword>
<evidence type="ECO:0000256" key="1">
    <source>
        <dbReference type="SAM" id="Phobius"/>
    </source>
</evidence>
<reference evidence="2 3" key="1">
    <citation type="journal article" date="2018" name="Sci. Rep.">
        <title>Comparative analysis of the Pocillopora damicornis genome highlights role of immune system in coral evolution.</title>
        <authorList>
            <person name="Cunning R."/>
            <person name="Bay R.A."/>
            <person name="Gillette P."/>
            <person name="Baker A.C."/>
            <person name="Traylor-Knowles N."/>
        </authorList>
    </citation>
    <scope>NUCLEOTIDE SEQUENCE [LARGE SCALE GENOMIC DNA]</scope>
    <source>
        <strain evidence="2">RSMAS</strain>
        <tissue evidence="2">Whole animal</tissue>
    </source>
</reference>
<dbReference type="Gene3D" id="1.25.40.10">
    <property type="entry name" value="Tetratricopeptide repeat domain"/>
    <property type="match status" value="3"/>
</dbReference>
<dbReference type="AlphaFoldDB" id="A0A3M6TEZ7"/>
<evidence type="ECO:0000313" key="3">
    <source>
        <dbReference type="Proteomes" id="UP000275408"/>
    </source>
</evidence>
<accession>A0A3M6TEZ7</accession>
<gene>
    <name evidence="2" type="ORF">pdam_00025462</name>
</gene>
<dbReference type="STRING" id="46731.A0A3M6TEZ7"/>
<evidence type="ECO:0008006" key="4">
    <source>
        <dbReference type="Google" id="ProtNLM"/>
    </source>
</evidence>
<organism evidence="2 3">
    <name type="scientific">Pocillopora damicornis</name>
    <name type="common">Cauliflower coral</name>
    <name type="synonym">Millepora damicornis</name>
    <dbReference type="NCBI Taxonomy" id="46731"/>
    <lineage>
        <taxon>Eukaryota</taxon>
        <taxon>Metazoa</taxon>
        <taxon>Cnidaria</taxon>
        <taxon>Anthozoa</taxon>
        <taxon>Hexacorallia</taxon>
        <taxon>Scleractinia</taxon>
        <taxon>Astrocoeniina</taxon>
        <taxon>Pocilloporidae</taxon>
        <taxon>Pocillopora</taxon>
    </lineage>
</organism>
<sequence>MNVYFYFTNLTLVLTLITISLMYYSMCSTPLLVIQMQHDTPQNLLTKAKQLYKSAITIMKTIGHRREEAVAYARLGSLCFILSEYLKAKEYLYQFLGEYQKAKEYYEQALAIAIEIGDRNEYYDKALSISTEIGERKNEGRASAGLAVVFAFINDNQKAKEHYQKALTISKECGHKALEGHAYYNLGNLSISLGECDVAEDYLEKARSISSKIGDILTEFKSLLSITQLKVSQSQVVEAKEHLLQCIGKYEQLRSFLKGNKEFEISLLEAHGSFPYHLLTNLLCNTGKFQDALYVEELGRARVLVECMAEKFSVESHISADPQSWFGIENIVNNESNCVFLYILYDRRHVCLWVLKANGDFFFRVTDKVKDSTLIPEKVCNVEGIFKKSAASFGVLFTANCEDRSLDGNVTTSLFEESRATLRGDERKETERIHHLCYKWIIAPVIDLLTEPEIIIVPYRF</sequence>
<dbReference type="SUPFAM" id="SSF48452">
    <property type="entry name" value="TPR-like"/>
    <property type="match status" value="1"/>
</dbReference>
<dbReference type="InterPro" id="IPR019734">
    <property type="entry name" value="TPR_rpt"/>
</dbReference>
<proteinExistence type="predicted"/>
<dbReference type="PANTHER" id="PTHR10098:SF108">
    <property type="entry name" value="TETRATRICOPEPTIDE REPEAT PROTEIN 28"/>
    <property type="match status" value="1"/>
</dbReference>
<evidence type="ECO:0000313" key="2">
    <source>
        <dbReference type="EMBL" id="RMX39975.1"/>
    </source>
</evidence>
<keyword evidence="1" id="KW-1133">Transmembrane helix</keyword>
<dbReference type="OrthoDB" id="9991317at2759"/>
<keyword evidence="3" id="KW-1185">Reference proteome</keyword>
<protein>
    <recommendedName>
        <fullName evidence="4">CHAT domain-containing protein</fullName>
    </recommendedName>
</protein>
<dbReference type="Proteomes" id="UP000275408">
    <property type="component" value="Unassembled WGS sequence"/>
</dbReference>
<feature type="non-terminal residue" evidence="2">
    <location>
        <position position="461"/>
    </location>
</feature>
<feature type="transmembrane region" description="Helical" evidence="1">
    <location>
        <begin position="6"/>
        <end position="26"/>
    </location>
</feature>
<dbReference type="InterPro" id="IPR011990">
    <property type="entry name" value="TPR-like_helical_dom_sf"/>
</dbReference>